<keyword evidence="1" id="KW-0732">Signal</keyword>
<gene>
    <name evidence="2" type="ORF">SAMN04487907_102371</name>
</gene>
<dbReference type="OrthoDB" id="1443981at2"/>
<name>A0A1I1GQT3_9FLAO</name>
<dbReference type="Proteomes" id="UP000199438">
    <property type="component" value="Unassembled WGS sequence"/>
</dbReference>
<evidence type="ECO:0008006" key="4">
    <source>
        <dbReference type="Google" id="ProtNLM"/>
    </source>
</evidence>
<keyword evidence="3" id="KW-1185">Reference proteome</keyword>
<evidence type="ECO:0000313" key="2">
    <source>
        <dbReference type="EMBL" id="SFC13825.1"/>
    </source>
</evidence>
<proteinExistence type="predicted"/>
<reference evidence="3" key="1">
    <citation type="submission" date="2016-10" db="EMBL/GenBank/DDBJ databases">
        <authorList>
            <person name="Varghese N."/>
            <person name="Submissions S."/>
        </authorList>
    </citation>
    <scope>NUCLEOTIDE SEQUENCE [LARGE SCALE GENOMIC DNA]</scope>
    <source>
        <strain evidence="3">DSM 24499</strain>
    </source>
</reference>
<evidence type="ECO:0000256" key="1">
    <source>
        <dbReference type="SAM" id="SignalP"/>
    </source>
</evidence>
<feature type="chain" id="PRO_5011772822" description="Lipoprotein" evidence="1">
    <location>
        <begin position="19"/>
        <end position="146"/>
    </location>
</feature>
<dbReference type="PROSITE" id="PS51257">
    <property type="entry name" value="PROKAR_LIPOPROTEIN"/>
    <property type="match status" value="1"/>
</dbReference>
<organism evidence="2 3">
    <name type="scientific">Zunongwangia mangrovi</name>
    <dbReference type="NCBI Taxonomy" id="1334022"/>
    <lineage>
        <taxon>Bacteria</taxon>
        <taxon>Pseudomonadati</taxon>
        <taxon>Bacteroidota</taxon>
        <taxon>Flavobacteriia</taxon>
        <taxon>Flavobacteriales</taxon>
        <taxon>Flavobacteriaceae</taxon>
        <taxon>Zunongwangia</taxon>
    </lineage>
</organism>
<dbReference type="STRING" id="1334022.SAMN04487907_102371"/>
<dbReference type="AlphaFoldDB" id="A0A1I1GQT3"/>
<protein>
    <recommendedName>
        <fullName evidence="4">Lipoprotein</fullName>
    </recommendedName>
</protein>
<evidence type="ECO:0000313" key="3">
    <source>
        <dbReference type="Proteomes" id="UP000199438"/>
    </source>
</evidence>
<dbReference type="EMBL" id="FOKV01000002">
    <property type="protein sequence ID" value="SFC13825.1"/>
    <property type="molecule type" value="Genomic_DNA"/>
</dbReference>
<sequence>MKKLTKVFLLFLSISLIGCDNMTQHVSEELIINFNAENLDSNYKKIQCFIFDIDRQALKNDISLTFDSIYPDSFDLRLNTMKVETSITKNVNNVTTTSSKAQFVKVQIEISYKSELNESQAFLIRDYCKEYLNKELTKQGYIIHTQ</sequence>
<feature type="signal peptide" evidence="1">
    <location>
        <begin position="1"/>
        <end position="18"/>
    </location>
</feature>
<dbReference type="RefSeq" id="WP_139219163.1">
    <property type="nucleotide sequence ID" value="NZ_FOKV01000002.1"/>
</dbReference>
<accession>A0A1I1GQT3</accession>